<feature type="non-terminal residue" evidence="6">
    <location>
        <position position="259"/>
    </location>
</feature>
<keyword evidence="2" id="KW-0479">Metal-binding</keyword>
<dbReference type="InterPro" id="IPR007197">
    <property type="entry name" value="rSAM"/>
</dbReference>
<organism evidence="6 7">
    <name type="scientific">Candidatus Anaerobutyricum stercoripullorum</name>
    <dbReference type="NCBI Taxonomy" id="2838456"/>
    <lineage>
        <taxon>Bacteria</taxon>
        <taxon>Bacillati</taxon>
        <taxon>Bacillota</taxon>
        <taxon>Clostridia</taxon>
        <taxon>Lachnospirales</taxon>
        <taxon>Lachnospiraceae</taxon>
        <taxon>Anaerobutyricum</taxon>
    </lineage>
</organism>
<dbReference type="InterPro" id="IPR023867">
    <property type="entry name" value="Sulphatase_maturase_rSAM"/>
</dbReference>
<dbReference type="SFLD" id="SFLDG01067">
    <property type="entry name" value="SPASM/twitch_domain_containing"/>
    <property type="match status" value="1"/>
</dbReference>
<keyword evidence="3" id="KW-0408">Iron</keyword>
<dbReference type="CDD" id="cd01335">
    <property type="entry name" value="Radical_SAM"/>
    <property type="match status" value="1"/>
</dbReference>
<dbReference type="Pfam" id="PF04055">
    <property type="entry name" value="Radical_SAM"/>
    <property type="match status" value="1"/>
</dbReference>
<evidence type="ECO:0000256" key="3">
    <source>
        <dbReference type="ARBA" id="ARBA00023004"/>
    </source>
</evidence>
<dbReference type="AlphaFoldDB" id="A0A9D1X3I1"/>
<dbReference type="PANTHER" id="PTHR43273">
    <property type="entry name" value="ANAEROBIC SULFATASE-MATURATING ENZYME HOMOLOG ASLB-RELATED"/>
    <property type="match status" value="1"/>
</dbReference>
<dbReference type="PROSITE" id="PS51918">
    <property type="entry name" value="RADICAL_SAM"/>
    <property type="match status" value="1"/>
</dbReference>
<evidence type="ECO:0000256" key="4">
    <source>
        <dbReference type="ARBA" id="ARBA00023014"/>
    </source>
</evidence>
<dbReference type="InterPro" id="IPR013785">
    <property type="entry name" value="Aldolase_TIM"/>
</dbReference>
<sequence length="259" mass="29965">MVHQYKNNGYNIVMDVCSGAVHVVDDVVYDVIALFEEHTLDEIRAQLPYGESEVEEAYQEVLELKEQGLLFTDDIYEDYIEEVKARKTVVKALCLHIAHDCNLACRYCFAEEGEYKGDRALMSAEVGKAALDFLVRSSGNRHNLEVDFFGGEPTMNFGVVREVVEYGRSLEKKYDKHFRFTFTTNGILLNDEMMEFANREMDNVVLSVDGRKEVNDYMRPTRNGKSSYDIIMPKFIRFAESRGQQKYYVRGTFTRKNLD</sequence>
<keyword evidence="1" id="KW-0949">S-adenosyl-L-methionine</keyword>
<protein>
    <submittedName>
        <fullName evidence="6">4Fe-4S cluster-binding domain-containing protein</fullName>
    </submittedName>
</protein>
<dbReference type="GO" id="GO:0016491">
    <property type="term" value="F:oxidoreductase activity"/>
    <property type="evidence" value="ECO:0007669"/>
    <property type="project" value="InterPro"/>
</dbReference>
<dbReference type="SFLD" id="SFLDG01384">
    <property type="entry name" value="thioether_bond_formation_requi"/>
    <property type="match status" value="1"/>
</dbReference>
<evidence type="ECO:0000313" key="7">
    <source>
        <dbReference type="Proteomes" id="UP000886805"/>
    </source>
</evidence>
<accession>A0A9D1X3I1</accession>
<evidence type="ECO:0000256" key="1">
    <source>
        <dbReference type="ARBA" id="ARBA00022691"/>
    </source>
</evidence>
<dbReference type="InterPro" id="IPR058240">
    <property type="entry name" value="rSAM_sf"/>
</dbReference>
<dbReference type="PANTHER" id="PTHR43273:SF8">
    <property type="entry name" value="RADICAL SAM DOMAIN PROTEIN"/>
    <property type="match status" value="1"/>
</dbReference>
<reference evidence="6" key="1">
    <citation type="journal article" date="2021" name="PeerJ">
        <title>Extensive microbial diversity within the chicken gut microbiome revealed by metagenomics and culture.</title>
        <authorList>
            <person name="Gilroy R."/>
            <person name="Ravi A."/>
            <person name="Getino M."/>
            <person name="Pursley I."/>
            <person name="Horton D.L."/>
            <person name="Alikhan N.F."/>
            <person name="Baker D."/>
            <person name="Gharbi K."/>
            <person name="Hall N."/>
            <person name="Watson M."/>
            <person name="Adriaenssens E.M."/>
            <person name="Foster-Nyarko E."/>
            <person name="Jarju S."/>
            <person name="Secka A."/>
            <person name="Antonio M."/>
            <person name="Oren A."/>
            <person name="Chaudhuri R.R."/>
            <person name="La Ragione R."/>
            <person name="Hildebrand F."/>
            <person name="Pallen M.J."/>
        </authorList>
    </citation>
    <scope>NUCLEOTIDE SEQUENCE</scope>
    <source>
        <strain evidence="6">ChiSxjej3B15-1167</strain>
    </source>
</reference>
<dbReference type="GO" id="GO:0051536">
    <property type="term" value="F:iron-sulfur cluster binding"/>
    <property type="evidence" value="ECO:0007669"/>
    <property type="project" value="UniProtKB-KW"/>
</dbReference>
<feature type="domain" description="Radical SAM core" evidence="5">
    <location>
        <begin position="87"/>
        <end position="259"/>
    </location>
</feature>
<dbReference type="Gene3D" id="3.20.20.70">
    <property type="entry name" value="Aldolase class I"/>
    <property type="match status" value="1"/>
</dbReference>
<evidence type="ECO:0000259" key="5">
    <source>
        <dbReference type="PROSITE" id="PS51918"/>
    </source>
</evidence>
<evidence type="ECO:0000313" key="6">
    <source>
        <dbReference type="EMBL" id="HIX71887.1"/>
    </source>
</evidence>
<dbReference type="SFLD" id="SFLDG01386">
    <property type="entry name" value="main_SPASM_domain-containing"/>
    <property type="match status" value="1"/>
</dbReference>
<proteinExistence type="predicted"/>
<gene>
    <name evidence="6" type="ORF">H9849_02580</name>
</gene>
<dbReference type="Proteomes" id="UP000886805">
    <property type="component" value="Unassembled WGS sequence"/>
</dbReference>
<keyword evidence="4" id="KW-0411">Iron-sulfur</keyword>
<comment type="caution">
    <text evidence="6">The sequence shown here is derived from an EMBL/GenBank/DDBJ whole genome shotgun (WGS) entry which is preliminary data.</text>
</comment>
<evidence type="ECO:0000256" key="2">
    <source>
        <dbReference type="ARBA" id="ARBA00022723"/>
    </source>
</evidence>
<reference evidence="6" key="2">
    <citation type="submission" date="2021-04" db="EMBL/GenBank/DDBJ databases">
        <authorList>
            <person name="Gilroy R."/>
        </authorList>
    </citation>
    <scope>NUCLEOTIDE SEQUENCE</scope>
    <source>
        <strain evidence="6">ChiSxjej3B15-1167</strain>
    </source>
</reference>
<dbReference type="SFLD" id="SFLDS00029">
    <property type="entry name" value="Radical_SAM"/>
    <property type="match status" value="1"/>
</dbReference>
<dbReference type="SUPFAM" id="SSF102114">
    <property type="entry name" value="Radical SAM enzymes"/>
    <property type="match status" value="1"/>
</dbReference>
<dbReference type="EMBL" id="DXEQ01000075">
    <property type="protein sequence ID" value="HIX71887.1"/>
    <property type="molecule type" value="Genomic_DNA"/>
</dbReference>
<name>A0A9D1X3I1_9FIRM</name>
<dbReference type="GO" id="GO:0046872">
    <property type="term" value="F:metal ion binding"/>
    <property type="evidence" value="ECO:0007669"/>
    <property type="project" value="UniProtKB-KW"/>
</dbReference>